<dbReference type="RefSeq" id="WP_202855232.1">
    <property type="nucleotide sequence ID" value="NZ_JAEUGD010000018.1"/>
</dbReference>
<evidence type="ECO:0000313" key="2">
    <source>
        <dbReference type="EMBL" id="MBL6445689.1"/>
    </source>
</evidence>
<protein>
    <submittedName>
        <fullName evidence="2">AAA family ATPase</fullName>
    </submittedName>
</protein>
<dbReference type="SUPFAM" id="SSF52540">
    <property type="entry name" value="P-loop containing nucleoside triphosphate hydrolases"/>
    <property type="match status" value="1"/>
</dbReference>
<dbReference type="InterPro" id="IPR027417">
    <property type="entry name" value="P-loop_NTPase"/>
</dbReference>
<accession>A0A937FTW5</accession>
<organism evidence="2 3">
    <name type="scientific">Fulvivirga marina</name>
    <dbReference type="NCBI Taxonomy" id="2494733"/>
    <lineage>
        <taxon>Bacteria</taxon>
        <taxon>Pseudomonadati</taxon>
        <taxon>Bacteroidota</taxon>
        <taxon>Cytophagia</taxon>
        <taxon>Cytophagales</taxon>
        <taxon>Fulvivirgaceae</taxon>
        <taxon>Fulvivirga</taxon>
    </lineage>
</organism>
<dbReference type="Gene3D" id="3.40.50.300">
    <property type="entry name" value="P-loop containing nucleotide triphosphate hydrolases"/>
    <property type="match status" value="1"/>
</dbReference>
<gene>
    <name evidence="2" type="ORF">JMN32_05175</name>
</gene>
<dbReference type="EMBL" id="JAEUGD010000018">
    <property type="protein sequence ID" value="MBL6445689.1"/>
    <property type="molecule type" value="Genomic_DNA"/>
</dbReference>
<keyword evidence="3" id="KW-1185">Reference proteome</keyword>
<dbReference type="AlphaFoldDB" id="A0A937FTW5"/>
<name>A0A937FTW5_9BACT</name>
<evidence type="ECO:0000313" key="3">
    <source>
        <dbReference type="Proteomes" id="UP000614216"/>
    </source>
</evidence>
<comment type="caution">
    <text evidence="2">The sequence shown here is derived from an EMBL/GenBank/DDBJ whole genome shotgun (WGS) entry which is preliminary data.</text>
</comment>
<reference evidence="2" key="1">
    <citation type="submission" date="2021-01" db="EMBL/GenBank/DDBJ databases">
        <title>Fulvivirga kasyanovii gen. nov., sp nov., a novel member of the phylum Bacteroidetes isolated from seawater in a mussel farm.</title>
        <authorList>
            <person name="Zhao L.-H."/>
            <person name="Wang Z.-J."/>
        </authorList>
    </citation>
    <scope>NUCLEOTIDE SEQUENCE</scope>
    <source>
        <strain evidence="2">29W222</strain>
    </source>
</reference>
<sequence>MITIANYNKKITPDIVKSLPADLQNTHHDFDELVHFYDADKSIKEVVDLYIELLNKFLEKKDVKPKRTKVALKPAVKNRKKNTQEKKTKAKKIASPEISFTFHEDKDFYFLKRFLNLLNKTKSKHQIGLYVKALQRSIIAKEIRKTSKYAEHIMKIQDKLCAKFNRMKDSEATTLSIEKKWEDELRAIANKEKVYKSVMLIKRYIGLAGKRAADKAKLLLKAIESAFRKQEIGKGDPYYETINEIRKNLKKSTDGSAIKIDQAELSGLRGIVEDYEQEELNGCMCDGPINSVDFAKLKFNTLGFGGKWKSFIGDPTPGFTALVYGKPKSGKSTLCAQFAGYMATLGKVLYVSKEEGKNGILQERLIRVNATHPNLDIDDHIPFDKLQDYDYLILDSVHKLGLNEETLDQLPKRFKNIKGFVYIMHSTKGGDFRGSQTYAHNVDVLINVDEGGIATQTGRFAQGSEMDVFDQHKAA</sequence>
<dbReference type="InterPro" id="IPR003593">
    <property type="entry name" value="AAA+_ATPase"/>
</dbReference>
<proteinExistence type="predicted"/>
<dbReference type="SMART" id="SM00382">
    <property type="entry name" value="AAA"/>
    <property type="match status" value="1"/>
</dbReference>
<dbReference type="Proteomes" id="UP000614216">
    <property type="component" value="Unassembled WGS sequence"/>
</dbReference>
<feature type="domain" description="AAA+ ATPase" evidence="1">
    <location>
        <begin position="317"/>
        <end position="452"/>
    </location>
</feature>
<evidence type="ECO:0000259" key="1">
    <source>
        <dbReference type="SMART" id="SM00382"/>
    </source>
</evidence>